<dbReference type="OrthoDB" id="2919015at2759"/>
<gene>
    <name evidence="1" type="ORF">Hypma_001487</name>
</gene>
<dbReference type="AlphaFoldDB" id="A0A369K0F7"/>
<accession>A0A369K0F7</accession>
<organism evidence="1 2">
    <name type="scientific">Hypsizygus marmoreus</name>
    <name type="common">White beech mushroom</name>
    <name type="synonym">Agaricus marmoreus</name>
    <dbReference type="NCBI Taxonomy" id="39966"/>
    <lineage>
        <taxon>Eukaryota</taxon>
        <taxon>Fungi</taxon>
        <taxon>Dikarya</taxon>
        <taxon>Basidiomycota</taxon>
        <taxon>Agaricomycotina</taxon>
        <taxon>Agaricomycetes</taxon>
        <taxon>Agaricomycetidae</taxon>
        <taxon>Agaricales</taxon>
        <taxon>Tricholomatineae</taxon>
        <taxon>Lyophyllaceae</taxon>
        <taxon>Hypsizygus</taxon>
    </lineage>
</organism>
<dbReference type="Proteomes" id="UP000076154">
    <property type="component" value="Unassembled WGS sequence"/>
</dbReference>
<name>A0A369K0F7_HYPMA</name>
<evidence type="ECO:0000313" key="2">
    <source>
        <dbReference type="Proteomes" id="UP000076154"/>
    </source>
</evidence>
<reference evidence="1" key="1">
    <citation type="submission" date="2018-04" db="EMBL/GenBank/DDBJ databases">
        <title>Whole genome sequencing of Hypsizygus marmoreus.</title>
        <authorList>
            <person name="Choi I.-G."/>
            <person name="Min B."/>
            <person name="Kim J.-G."/>
            <person name="Kim S."/>
            <person name="Oh Y.-L."/>
            <person name="Kong W.-S."/>
            <person name="Park H."/>
            <person name="Jeong J."/>
            <person name="Song E.-S."/>
        </authorList>
    </citation>
    <scope>NUCLEOTIDE SEQUENCE [LARGE SCALE GENOMIC DNA]</scope>
    <source>
        <strain evidence="1">51987-8</strain>
    </source>
</reference>
<comment type="caution">
    <text evidence="1">The sequence shown here is derived from an EMBL/GenBank/DDBJ whole genome shotgun (WGS) entry which is preliminary data.</text>
</comment>
<protein>
    <submittedName>
        <fullName evidence="1">Uncharacterized protein</fullName>
    </submittedName>
</protein>
<keyword evidence="2" id="KW-1185">Reference proteome</keyword>
<dbReference type="EMBL" id="LUEZ02000012">
    <property type="protein sequence ID" value="RDB28101.1"/>
    <property type="molecule type" value="Genomic_DNA"/>
</dbReference>
<proteinExistence type="predicted"/>
<evidence type="ECO:0000313" key="1">
    <source>
        <dbReference type="EMBL" id="RDB28101.1"/>
    </source>
</evidence>
<dbReference type="InParanoid" id="A0A369K0F7"/>
<sequence length="78" mass="7947">MKRAASCSYTLTPTAAVRGDLTAEFNYTLGHALAIEVPSSIDNGGVTYTDNGDGTYSAGSTLTAEGLTDEEVAAIITG</sequence>